<feature type="compositionally biased region" description="Polar residues" evidence="1">
    <location>
        <begin position="61"/>
        <end position="81"/>
    </location>
</feature>
<reference evidence="2 3" key="1">
    <citation type="submission" date="2019-02" db="EMBL/GenBank/DDBJ databases">
        <title>Genome sequencing of the rare red list fungi Bondarzewia mesenterica.</title>
        <authorList>
            <person name="Buettner E."/>
            <person name="Kellner H."/>
        </authorList>
    </citation>
    <scope>NUCLEOTIDE SEQUENCE [LARGE SCALE GENOMIC DNA]</scope>
    <source>
        <strain evidence="2 3">DSM 108281</strain>
    </source>
</reference>
<feature type="compositionally biased region" description="Polar residues" evidence="1">
    <location>
        <begin position="92"/>
        <end position="108"/>
    </location>
</feature>
<evidence type="ECO:0000313" key="2">
    <source>
        <dbReference type="EMBL" id="THH08963.1"/>
    </source>
</evidence>
<dbReference type="AlphaFoldDB" id="A0A4V3XD97"/>
<name>A0A4V3XD97_9AGAM</name>
<dbReference type="EMBL" id="SGPL01000663">
    <property type="protein sequence ID" value="THH08963.1"/>
    <property type="molecule type" value="Genomic_DNA"/>
</dbReference>
<feature type="region of interest" description="Disordered" evidence="1">
    <location>
        <begin position="55"/>
        <end position="146"/>
    </location>
</feature>
<dbReference type="Proteomes" id="UP000310158">
    <property type="component" value="Unassembled WGS sequence"/>
</dbReference>
<protein>
    <submittedName>
        <fullName evidence="2">Uncharacterized protein</fullName>
    </submittedName>
</protein>
<gene>
    <name evidence="2" type="ORF">EW146_g8820</name>
</gene>
<keyword evidence="3" id="KW-1185">Reference proteome</keyword>
<sequence>MSVAPVARDTAHRTARTKILPIAYRATWTITPAGPAKHYVLLSDLGGVDQKNCPTHKATKTLGNDPSNTNWQARKTQNPSAYTRPHLPSPPAGNNNIDSNTKYTTSLITPPCTRLSLPTPRSPLQSPAHPLALQDDTHDTPPYIAQ</sequence>
<organism evidence="2 3">
    <name type="scientific">Bondarzewia mesenterica</name>
    <dbReference type="NCBI Taxonomy" id="1095465"/>
    <lineage>
        <taxon>Eukaryota</taxon>
        <taxon>Fungi</taxon>
        <taxon>Dikarya</taxon>
        <taxon>Basidiomycota</taxon>
        <taxon>Agaricomycotina</taxon>
        <taxon>Agaricomycetes</taxon>
        <taxon>Russulales</taxon>
        <taxon>Bondarzewiaceae</taxon>
        <taxon>Bondarzewia</taxon>
    </lineage>
</organism>
<comment type="caution">
    <text evidence="2">The sequence shown here is derived from an EMBL/GenBank/DDBJ whole genome shotgun (WGS) entry which is preliminary data.</text>
</comment>
<evidence type="ECO:0000313" key="3">
    <source>
        <dbReference type="Proteomes" id="UP000310158"/>
    </source>
</evidence>
<evidence type="ECO:0000256" key="1">
    <source>
        <dbReference type="SAM" id="MobiDB-lite"/>
    </source>
</evidence>
<accession>A0A4V3XD97</accession>
<proteinExistence type="predicted"/>